<accession>A0A501WK60</accession>
<dbReference type="AlphaFoldDB" id="A0A501WK60"/>
<comment type="caution">
    <text evidence="1">The sequence shown here is derived from an EMBL/GenBank/DDBJ whole genome shotgun (WGS) entry which is preliminary data.</text>
</comment>
<proteinExistence type="predicted"/>
<dbReference type="Proteomes" id="UP000316727">
    <property type="component" value="Unassembled WGS sequence"/>
</dbReference>
<organism evidence="1 2">
    <name type="scientific">Pontibacter mangrovi</name>
    <dbReference type="NCBI Taxonomy" id="2589816"/>
    <lineage>
        <taxon>Bacteria</taxon>
        <taxon>Pseudomonadati</taxon>
        <taxon>Bacteroidota</taxon>
        <taxon>Cytophagia</taxon>
        <taxon>Cytophagales</taxon>
        <taxon>Hymenobacteraceae</taxon>
        <taxon>Pontibacter</taxon>
    </lineage>
</organism>
<sequence length="132" mass="15253">MPAAFRVQLVEGENLRGTLLFYDPRIKASEFSFLFDFLKERVKALGYTVHTSNTLKVRHERYLEQIWKVVLTPPASDVPGSSLCNQLYGNVLLDYVEVNKKPGYIRLAANSYQDAFFSRPLPFEELLEHVLR</sequence>
<gene>
    <name evidence="1" type="ORF">FJM65_01390</name>
</gene>
<keyword evidence="2" id="KW-1185">Reference proteome</keyword>
<dbReference type="OrthoDB" id="1491962at2"/>
<dbReference type="RefSeq" id="WP_140618631.1">
    <property type="nucleotide sequence ID" value="NZ_VFRQ01000001.1"/>
</dbReference>
<protein>
    <submittedName>
        <fullName evidence="1">Uncharacterized protein</fullName>
    </submittedName>
</protein>
<evidence type="ECO:0000313" key="2">
    <source>
        <dbReference type="Proteomes" id="UP000316727"/>
    </source>
</evidence>
<name>A0A501WK60_9BACT</name>
<evidence type="ECO:0000313" key="1">
    <source>
        <dbReference type="EMBL" id="TPE46026.1"/>
    </source>
</evidence>
<reference evidence="1 2" key="1">
    <citation type="submission" date="2019-06" db="EMBL/GenBank/DDBJ databases">
        <title>A novel bacterium of genus Pontibacter, isolated from marine sediment.</title>
        <authorList>
            <person name="Huang H."/>
            <person name="Mo K."/>
            <person name="Hu Y."/>
        </authorList>
    </citation>
    <scope>NUCLEOTIDE SEQUENCE [LARGE SCALE GENOMIC DNA]</scope>
    <source>
        <strain evidence="1 2">HB172049</strain>
    </source>
</reference>
<dbReference type="EMBL" id="VFRQ01000001">
    <property type="protein sequence ID" value="TPE46026.1"/>
    <property type="molecule type" value="Genomic_DNA"/>
</dbReference>